<accession>A0A7W3MVK3</accession>
<gene>
    <name evidence="2" type="ORF">HNR21_001529</name>
</gene>
<dbReference type="Proteomes" id="UP000539313">
    <property type="component" value="Unassembled WGS sequence"/>
</dbReference>
<evidence type="ECO:0000313" key="2">
    <source>
        <dbReference type="EMBL" id="MBA9002647.1"/>
    </source>
</evidence>
<evidence type="ECO:0000256" key="1">
    <source>
        <dbReference type="SAM" id="MobiDB-lite"/>
    </source>
</evidence>
<evidence type="ECO:0000313" key="3">
    <source>
        <dbReference type="Proteomes" id="UP000539313"/>
    </source>
</evidence>
<feature type="compositionally biased region" description="Basic and acidic residues" evidence="1">
    <location>
        <begin position="29"/>
        <end position="40"/>
    </location>
</feature>
<proteinExistence type="predicted"/>
<feature type="compositionally biased region" description="Basic and acidic residues" evidence="1">
    <location>
        <begin position="1"/>
        <end position="15"/>
    </location>
</feature>
<feature type="region of interest" description="Disordered" evidence="1">
    <location>
        <begin position="1"/>
        <end position="40"/>
    </location>
</feature>
<dbReference type="EMBL" id="JACJII010000001">
    <property type="protein sequence ID" value="MBA9002647.1"/>
    <property type="molecule type" value="Genomic_DNA"/>
</dbReference>
<protein>
    <submittedName>
        <fullName evidence="2">Uncharacterized protein</fullName>
    </submittedName>
</protein>
<feature type="compositionally biased region" description="Pro residues" evidence="1">
    <location>
        <begin position="16"/>
        <end position="26"/>
    </location>
</feature>
<sequence>MGKHDKPSQEGKWDRPIPPAEKPNPPGGGKHEKGDKDKGK</sequence>
<dbReference type="RefSeq" id="WP_281402030.1">
    <property type="nucleotide sequence ID" value="NZ_JACJII010000001.1"/>
</dbReference>
<keyword evidence="3" id="KW-1185">Reference proteome</keyword>
<comment type="caution">
    <text evidence="2">The sequence shown here is derived from an EMBL/GenBank/DDBJ whole genome shotgun (WGS) entry which is preliminary data.</text>
</comment>
<reference evidence="2 3" key="1">
    <citation type="submission" date="2020-08" db="EMBL/GenBank/DDBJ databases">
        <title>Sequencing the genomes of 1000 actinobacteria strains.</title>
        <authorList>
            <person name="Klenk H.-P."/>
        </authorList>
    </citation>
    <scope>NUCLEOTIDE SEQUENCE [LARGE SCALE GENOMIC DNA]</scope>
    <source>
        <strain evidence="2 3">DSM 45823</strain>
    </source>
</reference>
<name>A0A7W3MVK3_9ACTN</name>
<organism evidence="2 3">
    <name type="scientific">Thermomonospora cellulosilytica</name>
    <dbReference type="NCBI Taxonomy" id="1411118"/>
    <lineage>
        <taxon>Bacteria</taxon>
        <taxon>Bacillati</taxon>
        <taxon>Actinomycetota</taxon>
        <taxon>Actinomycetes</taxon>
        <taxon>Streptosporangiales</taxon>
        <taxon>Thermomonosporaceae</taxon>
        <taxon>Thermomonospora</taxon>
    </lineage>
</organism>
<dbReference type="AlphaFoldDB" id="A0A7W3MVK3"/>